<gene>
    <name evidence="1" type="ORF">HYFRA_00002530</name>
</gene>
<reference evidence="1" key="1">
    <citation type="submission" date="2021-07" db="EMBL/GenBank/DDBJ databases">
        <authorList>
            <person name="Durling M."/>
        </authorList>
    </citation>
    <scope>NUCLEOTIDE SEQUENCE</scope>
</reference>
<keyword evidence="2" id="KW-1185">Reference proteome</keyword>
<proteinExistence type="predicted"/>
<dbReference type="Proteomes" id="UP000696280">
    <property type="component" value="Unassembled WGS sequence"/>
</dbReference>
<organism evidence="1 2">
    <name type="scientific">Hymenoscyphus fraxineus</name>
    <dbReference type="NCBI Taxonomy" id="746836"/>
    <lineage>
        <taxon>Eukaryota</taxon>
        <taxon>Fungi</taxon>
        <taxon>Dikarya</taxon>
        <taxon>Ascomycota</taxon>
        <taxon>Pezizomycotina</taxon>
        <taxon>Leotiomycetes</taxon>
        <taxon>Helotiales</taxon>
        <taxon>Helotiaceae</taxon>
        <taxon>Hymenoscyphus</taxon>
    </lineage>
</organism>
<sequence length="86" mass="9215">MTGGNLATGRGKPRSFIPWCGKLARSGGFRALPVLLTDRRPVQPIGFIQALNLATVTSITAPDQIVFGIAVQVRSSYNITTKMSLL</sequence>
<accession>A0A9N9L9I3</accession>
<dbReference type="EMBL" id="CAJVRL010000103">
    <property type="protein sequence ID" value="CAG8960991.1"/>
    <property type="molecule type" value="Genomic_DNA"/>
</dbReference>
<protein>
    <submittedName>
        <fullName evidence="1">Uncharacterized protein</fullName>
    </submittedName>
</protein>
<comment type="caution">
    <text evidence="1">The sequence shown here is derived from an EMBL/GenBank/DDBJ whole genome shotgun (WGS) entry which is preliminary data.</text>
</comment>
<dbReference type="OrthoDB" id="3433125at2759"/>
<evidence type="ECO:0000313" key="1">
    <source>
        <dbReference type="EMBL" id="CAG8960991.1"/>
    </source>
</evidence>
<evidence type="ECO:0000313" key="2">
    <source>
        <dbReference type="Proteomes" id="UP000696280"/>
    </source>
</evidence>
<name>A0A9N9L9I3_9HELO</name>
<dbReference type="AlphaFoldDB" id="A0A9N9L9I3"/>